<name>A0A931IYZ7_9BURK</name>
<dbReference type="InterPro" id="IPR001775">
    <property type="entry name" value="GspD/PilQ"/>
</dbReference>
<keyword evidence="5" id="KW-1134">Transmembrane beta strand</keyword>
<evidence type="ECO:0000256" key="10">
    <source>
        <dbReference type="ARBA" id="ARBA00023237"/>
    </source>
</evidence>
<comment type="similarity">
    <text evidence="2">Belongs to the bacterial secretin family. GSP D subfamily.</text>
</comment>
<evidence type="ECO:0000256" key="2">
    <source>
        <dbReference type="ARBA" id="ARBA00006980"/>
    </source>
</evidence>
<dbReference type="PANTHER" id="PTHR30332">
    <property type="entry name" value="PROBABLE GENERAL SECRETION PATHWAY PROTEIN D"/>
    <property type="match status" value="1"/>
</dbReference>
<feature type="domain" description="NolW-like" evidence="18">
    <location>
        <begin position="203"/>
        <end position="276"/>
    </location>
</feature>
<comment type="caution">
    <text evidence="20">The sequence shown here is derived from an EMBL/GenBank/DDBJ whole genome shotgun (WGS) entry which is preliminary data.</text>
</comment>
<evidence type="ECO:0000256" key="14">
    <source>
        <dbReference type="RuleBase" id="RU004004"/>
    </source>
</evidence>
<evidence type="ECO:0000256" key="15">
    <source>
        <dbReference type="SAM" id="MobiDB-lite"/>
    </source>
</evidence>
<dbReference type="InterPro" id="IPR049371">
    <property type="entry name" value="GspD-like_N0"/>
</dbReference>
<comment type="function">
    <text evidence="12">Required for type IV pilus biogenesis and competence. Could function as a pore for exit of the pilus but also as a channel for entry of heme and antimicrobial agents and uptake of transforming DNA.</text>
</comment>
<keyword evidence="9" id="KW-0472">Membrane</keyword>
<keyword evidence="11" id="KW-0178">Competence</keyword>
<organism evidence="20 21">
    <name type="scientific">Inhella gelatinilytica</name>
    <dbReference type="NCBI Taxonomy" id="2795030"/>
    <lineage>
        <taxon>Bacteria</taxon>
        <taxon>Pseudomonadati</taxon>
        <taxon>Pseudomonadota</taxon>
        <taxon>Betaproteobacteria</taxon>
        <taxon>Burkholderiales</taxon>
        <taxon>Sphaerotilaceae</taxon>
        <taxon>Inhella</taxon>
    </lineage>
</organism>
<dbReference type="InterPro" id="IPR004846">
    <property type="entry name" value="T2SS/T3SS_dom"/>
</dbReference>
<evidence type="ECO:0000256" key="3">
    <source>
        <dbReference type="ARBA" id="ARBA00014124"/>
    </source>
</evidence>
<dbReference type="InterPro" id="IPR005644">
    <property type="entry name" value="NolW-like"/>
</dbReference>
<feature type="signal peptide" evidence="16">
    <location>
        <begin position="1"/>
        <end position="30"/>
    </location>
</feature>
<dbReference type="GO" id="GO:0015628">
    <property type="term" value="P:protein secretion by the type II secretion system"/>
    <property type="evidence" value="ECO:0007669"/>
    <property type="project" value="InterPro"/>
</dbReference>
<evidence type="ECO:0000256" key="5">
    <source>
        <dbReference type="ARBA" id="ARBA00022452"/>
    </source>
</evidence>
<dbReference type="InterPro" id="IPR004845">
    <property type="entry name" value="T2SS_GspD_CS"/>
</dbReference>
<evidence type="ECO:0000256" key="4">
    <source>
        <dbReference type="ARBA" id="ARBA00022448"/>
    </source>
</evidence>
<dbReference type="InterPro" id="IPR050810">
    <property type="entry name" value="Bact_Secretion_Sys_Channel"/>
</dbReference>
<evidence type="ECO:0000256" key="8">
    <source>
        <dbReference type="ARBA" id="ARBA00022927"/>
    </source>
</evidence>
<accession>A0A931IYZ7</accession>
<dbReference type="EMBL" id="JAEDAL010000002">
    <property type="protein sequence ID" value="MBH9552406.1"/>
    <property type="molecule type" value="Genomic_DNA"/>
</dbReference>
<evidence type="ECO:0000256" key="13">
    <source>
        <dbReference type="ARBA" id="ARBA00025897"/>
    </source>
</evidence>
<keyword evidence="7 16" id="KW-0732">Signal</keyword>
<gene>
    <name evidence="20" type="primary">gspD</name>
    <name evidence="20" type="ORF">I7X43_06020</name>
</gene>
<dbReference type="InterPro" id="IPR038591">
    <property type="entry name" value="NolW-like_sf"/>
</dbReference>
<evidence type="ECO:0000256" key="7">
    <source>
        <dbReference type="ARBA" id="ARBA00022729"/>
    </source>
</evidence>
<sequence>MMNATLRTPRPLLQASLLSLALSLAAPSLANPTPALKPDTLVALNFVNAEIESVARAMGNMLGRSMMVDPRVKGAITLYAEQPLKASDAFAQFQAALRGLGFSVIEVAGLYKVVPEADAKMQATTVAVDELKIRGDQILTQVFLLRHENANNLVAVLRPLINVNNTINANPGNNSLVITDYADNLKRLAKIIAAMDTAPSTDVEIVPLRHAVASDIATLVQRLGEGTATPGAPGAPAATTVVADPRSNALILRAPNAAKLEALKGLVAKLDRPASQPNGGIHVVYLKNADAAKLAQVLRAAFANAGSSASGSSTGVSPVVGPTTIPGAPTAMAPVSNAPGNTTGASAAATAPVAASAQPSTGGFIQADPSTNSLIITAPEPLYRQMRGVIDQLDGRRAQVYVEAMIVKVDASKGAQFGVQWQNLFGTDKNTGGLVGTNYGTGGNNIVNLIGAVATGNTSQVTIPSGLNLGIAHKLGAQFTLAALANFLEAETGANVLATPNLVALDNEEAKIHVGQNVPFLTGSFANAGSGTGSSINPFQTIERKDVGLTLRVKAQIGEGGAIRMVVFHENSSVVPGASTSTGPVTDKNTIETTVTVDDGGMLVLGGLIKDEYTDGLDGVPGLSKVPLVGALFRSENRKRVRTNLMVFLRPTVLRTAADATGVSLDRYDWIRAHQQKAQPSDSAVLPNTGAPVLPPAATKPLSGPVAP</sequence>
<evidence type="ECO:0000259" key="19">
    <source>
        <dbReference type="Pfam" id="PF21305"/>
    </source>
</evidence>
<dbReference type="AlphaFoldDB" id="A0A931IYZ7"/>
<evidence type="ECO:0000313" key="21">
    <source>
        <dbReference type="Proteomes" id="UP000620139"/>
    </source>
</evidence>
<dbReference type="GO" id="GO:0009279">
    <property type="term" value="C:cell outer membrane"/>
    <property type="evidence" value="ECO:0007669"/>
    <property type="project" value="UniProtKB-SubCell"/>
</dbReference>
<dbReference type="PANTHER" id="PTHR30332:SF24">
    <property type="entry name" value="SECRETIN GSPD-RELATED"/>
    <property type="match status" value="1"/>
</dbReference>
<feature type="chain" id="PRO_5037829038" description="Type IV pilus biogenesis and competence protein PilQ" evidence="16">
    <location>
        <begin position="31"/>
        <end position="708"/>
    </location>
</feature>
<feature type="domain" description="GspD-like N0" evidence="19">
    <location>
        <begin position="44"/>
        <end position="113"/>
    </location>
</feature>
<evidence type="ECO:0000256" key="11">
    <source>
        <dbReference type="ARBA" id="ARBA00023287"/>
    </source>
</evidence>
<reference evidence="20" key="1">
    <citation type="submission" date="2020-12" db="EMBL/GenBank/DDBJ databases">
        <title>The genome sequence of Inhella sp. 4Y17.</title>
        <authorList>
            <person name="Liu Y."/>
        </authorList>
    </citation>
    <scope>NUCLEOTIDE SEQUENCE</scope>
    <source>
        <strain evidence="20">4Y10</strain>
    </source>
</reference>
<keyword evidence="21" id="KW-1185">Reference proteome</keyword>
<feature type="domain" description="Type II/III secretion system secretin-like" evidence="17">
    <location>
        <begin position="488"/>
        <end position="655"/>
    </location>
</feature>
<protein>
    <recommendedName>
        <fullName evidence="3">Type IV pilus biogenesis and competence protein PilQ</fullName>
    </recommendedName>
</protein>
<keyword evidence="8" id="KW-0653">Protein transport</keyword>
<evidence type="ECO:0000256" key="16">
    <source>
        <dbReference type="SAM" id="SignalP"/>
    </source>
</evidence>
<dbReference type="PRINTS" id="PR00811">
    <property type="entry name" value="BCTERIALGSPD"/>
</dbReference>
<dbReference type="NCBIfam" id="TIGR02517">
    <property type="entry name" value="type_II_gspD"/>
    <property type="match status" value="1"/>
</dbReference>
<dbReference type="Pfam" id="PF21305">
    <property type="entry name" value="type_II_gspD_N0"/>
    <property type="match status" value="1"/>
</dbReference>
<dbReference type="Proteomes" id="UP000620139">
    <property type="component" value="Unassembled WGS sequence"/>
</dbReference>
<evidence type="ECO:0000259" key="17">
    <source>
        <dbReference type="Pfam" id="PF00263"/>
    </source>
</evidence>
<feature type="region of interest" description="Disordered" evidence="15">
    <location>
        <begin position="677"/>
        <end position="708"/>
    </location>
</feature>
<dbReference type="Pfam" id="PF03958">
    <property type="entry name" value="Secretin_N"/>
    <property type="match status" value="3"/>
</dbReference>
<dbReference type="RefSeq" id="WP_198100020.1">
    <property type="nucleotide sequence ID" value="NZ_JAEDAL010000002.1"/>
</dbReference>
<dbReference type="GO" id="GO:0015627">
    <property type="term" value="C:type II protein secretion system complex"/>
    <property type="evidence" value="ECO:0007669"/>
    <property type="project" value="InterPro"/>
</dbReference>
<feature type="domain" description="NolW-like" evidence="18">
    <location>
        <begin position="140"/>
        <end position="199"/>
    </location>
</feature>
<comment type="subcellular location">
    <subcellularLocation>
        <location evidence="1 14">Cell outer membrane</location>
    </subcellularLocation>
</comment>
<dbReference type="InterPro" id="IPR013356">
    <property type="entry name" value="T2SS_GspD"/>
</dbReference>
<dbReference type="GO" id="GO:0030420">
    <property type="term" value="P:establishment of competence for transformation"/>
    <property type="evidence" value="ECO:0007669"/>
    <property type="project" value="UniProtKB-KW"/>
</dbReference>
<dbReference type="PROSITE" id="PS00875">
    <property type="entry name" value="T2SP_D"/>
    <property type="match status" value="1"/>
</dbReference>
<evidence type="ECO:0000313" key="20">
    <source>
        <dbReference type="EMBL" id="MBH9552406.1"/>
    </source>
</evidence>
<evidence type="ECO:0000259" key="18">
    <source>
        <dbReference type="Pfam" id="PF03958"/>
    </source>
</evidence>
<evidence type="ECO:0000256" key="9">
    <source>
        <dbReference type="ARBA" id="ARBA00023136"/>
    </source>
</evidence>
<keyword evidence="4 14" id="KW-0813">Transport</keyword>
<proteinExistence type="inferred from homology"/>
<evidence type="ECO:0000256" key="12">
    <source>
        <dbReference type="ARBA" id="ARBA00024678"/>
    </source>
</evidence>
<keyword evidence="10" id="KW-0998">Cell outer membrane</keyword>
<keyword evidence="6" id="KW-0812">Transmembrane</keyword>
<dbReference type="Pfam" id="PF00263">
    <property type="entry name" value="Secretin"/>
    <property type="match status" value="1"/>
</dbReference>
<feature type="domain" description="NolW-like" evidence="18">
    <location>
        <begin position="282"/>
        <end position="399"/>
    </location>
</feature>
<evidence type="ECO:0000256" key="1">
    <source>
        <dbReference type="ARBA" id="ARBA00004442"/>
    </source>
</evidence>
<comment type="subunit">
    <text evidence="13">Homododecamer. Tetramer of trimer.</text>
</comment>
<evidence type="ECO:0000256" key="6">
    <source>
        <dbReference type="ARBA" id="ARBA00022692"/>
    </source>
</evidence>
<dbReference type="Gene3D" id="3.30.1370.120">
    <property type="match status" value="3"/>
</dbReference>